<dbReference type="PANTHER" id="PTHR30055:SF148">
    <property type="entry name" value="TETR-FAMILY TRANSCRIPTIONAL REGULATOR"/>
    <property type="match status" value="1"/>
</dbReference>
<evidence type="ECO:0000256" key="3">
    <source>
        <dbReference type="ARBA" id="ARBA00023163"/>
    </source>
</evidence>
<dbReference type="Gene3D" id="1.10.10.60">
    <property type="entry name" value="Homeodomain-like"/>
    <property type="match status" value="1"/>
</dbReference>
<dbReference type="InterPro" id="IPR050109">
    <property type="entry name" value="HTH-type_TetR-like_transc_reg"/>
</dbReference>
<keyword evidence="1" id="KW-0805">Transcription regulation</keyword>
<dbReference type="GO" id="GO:0003700">
    <property type="term" value="F:DNA-binding transcription factor activity"/>
    <property type="evidence" value="ECO:0007669"/>
    <property type="project" value="TreeGrafter"/>
</dbReference>
<dbReference type="SUPFAM" id="SSF46689">
    <property type="entry name" value="Homeodomain-like"/>
    <property type="match status" value="1"/>
</dbReference>
<organism evidence="5">
    <name type="scientific">hydrothermal vent metagenome</name>
    <dbReference type="NCBI Taxonomy" id="652676"/>
    <lineage>
        <taxon>unclassified sequences</taxon>
        <taxon>metagenomes</taxon>
        <taxon>ecological metagenomes</taxon>
    </lineage>
</organism>
<evidence type="ECO:0000256" key="1">
    <source>
        <dbReference type="ARBA" id="ARBA00023015"/>
    </source>
</evidence>
<dbReference type="PANTHER" id="PTHR30055">
    <property type="entry name" value="HTH-TYPE TRANSCRIPTIONAL REGULATOR RUTR"/>
    <property type="match status" value="1"/>
</dbReference>
<dbReference type="AlphaFoldDB" id="A0A3B0R8K5"/>
<name>A0A3B0R8K5_9ZZZZ</name>
<reference evidence="5" key="1">
    <citation type="submission" date="2018-06" db="EMBL/GenBank/DDBJ databases">
        <authorList>
            <person name="Zhirakovskaya E."/>
        </authorList>
    </citation>
    <scope>NUCLEOTIDE SEQUENCE</scope>
</reference>
<protein>
    <recommendedName>
        <fullName evidence="4">HTH tetR-type domain-containing protein</fullName>
    </recommendedName>
</protein>
<sequence>MNDTEIKRKPGRPRSTEAYESLINATTRLMEVKAIRNITIGEIAKEAGVGKPTIYRWWDSKCALIMDAFLSSTAPHIPVLKSGTALKTLGRQIRSLIQLMNGRSGRIVAEIIGEGQSDPHIMEEFRNRFFQHLLDPLRAVINYGISSDEFDPDLDVELALDLIFGPVYYRLLLGHQTLDASFADRLITRIEVLLEK</sequence>
<dbReference type="SUPFAM" id="SSF48498">
    <property type="entry name" value="Tetracyclin repressor-like, C-terminal domain"/>
    <property type="match status" value="1"/>
</dbReference>
<gene>
    <name evidence="5" type="ORF">MNBD_ALPHA02-1096</name>
</gene>
<evidence type="ECO:0000256" key="2">
    <source>
        <dbReference type="ARBA" id="ARBA00023125"/>
    </source>
</evidence>
<accession>A0A3B0R8K5</accession>
<dbReference type="Pfam" id="PF16859">
    <property type="entry name" value="TetR_C_11"/>
    <property type="match status" value="1"/>
</dbReference>
<evidence type="ECO:0000313" key="5">
    <source>
        <dbReference type="EMBL" id="VAV87797.1"/>
    </source>
</evidence>
<dbReference type="Pfam" id="PF00440">
    <property type="entry name" value="TetR_N"/>
    <property type="match status" value="1"/>
</dbReference>
<dbReference type="InterPro" id="IPR036271">
    <property type="entry name" value="Tet_transcr_reg_TetR-rel_C_sf"/>
</dbReference>
<dbReference type="InterPro" id="IPR009057">
    <property type="entry name" value="Homeodomain-like_sf"/>
</dbReference>
<proteinExistence type="predicted"/>
<keyword evidence="3" id="KW-0804">Transcription</keyword>
<dbReference type="PROSITE" id="PS50977">
    <property type="entry name" value="HTH_TETR_2"/>
    <property type="match status" value="1"/>
</dbReference>
<keyword evidence="2" id="KW-0238">DNA-binding</keyword>
<dbReference type="GO" id="GO:0000976">
    <property type="term" value="F:transcription cis-regulatory region binding"/>
    <property type="evidence" value="ECO:0007669"/>
    <property type="project" value="TreeGrafter"/>
</dbReference>
<dbReference type="Gene3D" id="1.10.357.10">
    <property type="entry name" value="Tetracycline Repressor, domain 2"/>
    <property type="match status" value="1"/>
</dbReference>
<feature type="domain" description="HTH tetR-type" evidence="4">
    <location>
        <begin position="16"/>
        <end position="76"/>
    </location>
</feature>
<dbReference type="InterPro" id="IPR001647">
    <property type="entry name" value="HTH_TetR"/>
</dbReference>
<dbReference type="InterPro" id="IPR011075">
    <property type="entry name" value="TetR_C"/>
</dbReference>
<dbReference type="EMBL" id="UOED01000030">
    <property type="protein sequence ID" value="VAV87797.1"/>
    <property type="molecule type" value="Genomic_DNA"/>
</dbReference>
<evidence type="ECO:0000259" key="4">
    <source>
        <dbReference type="PROSITE" id="PS50977"/>
    </source>
</evidence>